<dbReference type="SUPFAM" id="SSF56935">
    <property type="entry name" value="Porins"/>
    <property type="match status" value="1"/>
</dbReference>
<reference evidence="11 12" key="1">
    <citation type="submission" date="2020-04" db="EMBL/GenBank/DDBJ databases">
        <title>Vibrio sp. SM6, a novel species isolated from seawater.</title>
        <authorList>
            <person name="Wang X."/>
        </authorList>
    </citation>
    <scope>NUCLEOTIDE SEQUENCE [LARGE SCALE GENOMIC DNA]</scope>
    <source>
        <strain evidence="11 12">SM6</strain>
    </source>
</reference>
<evidence type="ECO:0000256" key="3">
    <source>
        <dbReference type="ARBA" id="ARBA00022448"/>
    </source>
</evidence>
<keyword evidence="9" id="KW-0998">Cell outer membrane</keyword>
<keyword evidence="12" id="KW-1185">Reference proteome</keyword>
<organism evidence="11 12">
    <name type="scientific">Vibrio agarilyticus</name>
    <dbReference type="NCBI Taxonomy" id="2726741"/>
    <lineage>
        <taxon>Bacteria</taxon>
        <taxon>Pseudomonadati</taxon>
        <taxon>Pseudomonadota</taxon>
        <taxon>Gammaproteobacteria</taxon>
        <taxon>Vibrionales</taxon>
        <taxon>Vibrionaceae</taxon>
        <taxon>Vibrio</taxon>
    </lineage>
</organism>
<dbReference type="Pfam" id="PF02264">
    <property type="entry name" value="LamB"/>
    <property type="match status" value="1"/>
</dbReference>
<evidence type="ECO:0000256" key="8">
    <source>
        <dbReference type="ARBA" id="ARBA00023136"/>
    </source>
</evidence>
<dbReference type="InterPro" id="IPR050286">
    <property type="entry name" value="G_neg_Bact_CarbUptk_Porin"/>
</dbReference>
<keyword evidence="10" id="KW-0732">Signal</keyword>
<dbReference type="InterPro" id="IPR003192">
    <property type="entry name" value="Porin_LamB"/>
</dbReference>
<dbReference type="GO" id="GO:0015288">
    <property type="term" value="F:porin activity"/>
    <property type="evidence" value="ECO:0007669"/>
    <property type="project" value="UniProtKB-KW"/>
</dbReference>
<dbReference type="Proteomes" id="UP000535589">
    <property type="component" value="Unassembled WGS sequence"/>
</dbReference>
<evidence type="ECO:0000256" key="7">
    <source>
        <dbReference type="ARBA" id="ARBA00023114"/>
    </source>
</evidence>
<dbReference type="GO" id="GO:0015144">
    <property type="term" value="F:carbohydrate transmembrane transporter activity"/>
    <property type="evidence" value="ECO:0007669"/>
    <property type="project" value="TreeGrafter"/>
</dbReference>
<evidence type="ECO:0000256" key="5">
    <source>
        <dbReference type="ARBA" id="ARBA00022692"/>
    </source>
</evidence>
<dbReference type="InterPro" id="IPR036998">
    <property type="entry name" value="Porin_LamB_sf"/>
</dbReference>
<proteinExistence type="inferred from homology"/>
<feature type="signal peptide" evidence="10">
    <location>
        <begin position="1"/>
        <end position="25"/>
    </location>
</feature>
<keyword evidence="7" id="KW-0626">Porin</keyword>
<dbReference type="EMBL" id="JABAIK010000003">
    <property type="protein sequence ID" value="NLS12190.1"/>
    <property type="molecule type" value="Genomic_DNA"/>
</dbReference>
<dbReference type="GO" id="GO:0015774">
    <property type="term" value="P:polysaccharide transport"/>
    <property type="evidence" value="ECO:0007669"/>
    <property type="project" value="TreeGrafter"/>
</dbReference>
<comment type="similarity">
    <text evidence="2">Belongs to the porin LamB (TC 1.B.3) family.</text>
</comment>
<dbReference type="PANTHER" id="PTHR38762:SF1">
    <property type="entry name" value="CRYPTIC OUTER MEMBRANE PORIN BGLH-RELATED"/>
    <property type="match status" value="1"/>
</dbReference>
<accession>A0A7X8YG44</accession>
<keyword evidence="5" id="KW-0812">Transmembrane</keyword>
<dbReference type="Gene3D" id="2.40.170.10">
    <property type="entry name" value="Porin, LamB type"/>
    <property type="match status" value="1"/>
</dbReference>
<gene>
    <name evidence="11" type="ORF">HGP28_04685</name>
</gene>
<evidence type="ECO:0000256" key="4">
    <source>
        <dbReference type="ARBA" id="ARBA00022452"/>
    </source>
</evidence>
<evidence type="ECO:0000256" key="10">
    <source>
        <dbReference type="SAM" id="SignalP"/>
    </source>
</evidence>
<name>A0A7X8YG44_9VIBR</name>
<dbReference type="GO" id="GO:0046930">
    <property type="term" value="C:pore complex"/>
    <property type="evidence" value="ECO:0007669"/>
    <property type="project" value="UniProtKB-KW"/>
</dbReference>
<evidence type="ECO:0000256" key="2">
    <source>
        <dbReference type="ARBA" id="ARBA00007055"/>
    </source>
</evidence>
<evidence type="ECO:0000313" key="11">
    <source>
        <dbReference type="EMBL" id="NLS12190.1"/>
    </source>
</evidence>
<dbReference type="GO" id="GO:0009279">
    <property type="term" value="C:cell outer membrane"/>
    <property type="evidence" value="ECO:0007669"/>
    <property type="project" value="UniProtKB-SubCell"/>
</dbReference>
<evidence type="ECO:0000256" key="9">
    <source>
        <dbReference type="ARBA" id="ARBA00023237"/>
    </source>
</evidence>
<dbReference type="RefSeq" id="WP_168835286.1">
    <property type="nucleotide sequence ID" value="NZ_JABAIK010000003.1"/>
</dbReference>
<keyword evidence="8" id="KW-0472">Membrane</keyword>
<keyword evidence="6" id="KW-0406">Ion transport</keyword>
<protein>
    <submittedName>
        <fullName evidence="11">Carbohydrate porin</fullName>
    </submittedName>
</protein>
<dbReference type="AlphaFoldDB" id="A0A7X8YG44"/>
<evidence type="ECO:0000256" key="1">
    <source>
        <dbReference type="ARBA" id="ARBA00004571"/>
    </source>
</evidence>
<sequence>MKNNKLLTLVSVAVSSVVASMAVNAAEVEFTGYARYGVDYQAEEAQYVQMGSMGRTLGRLGNELNGGEFQFSTSFEANEGQQWDIVLMIDNWAHSDWNSNGGIDLKKIYAGVKNVIPAQPDMYIWAGRDFHQRYTQSLNDYFWMTHDGQGAGFRNLTFDFAKLDMGFVEKVLTAEDGLSLGEGNGNYALTSKLHSIDVGYGILDLYANFGFASEKANKDDRENKAWQVAATMNIDGNYKAVLRYSDGADDSVLQRTDDLQVIYTSFEGRYNIGNPVSMEYMVSYKEFAGLDAKDWSNNGKLRDKEYAAIVRPMFTWNETFSTWLEAGYAVEEYNDGDETKGWKATLSQNITAGSMPWSRPTLRFYATVGDVDKPQGVKVDTLTLGAMFEAWW</sequence>
<keyword evidence="3" id="KW-0813">Transport</keyword>
<feature type="chain" id="PRO_5030771503" evidence="10">
    <location>
        <begin position="26"/>
        <end position="392"/>
    </location>
</feature>
<evidence type="ECO:0000256" key="6">
    <source>
        <dbReference type="ARBA" id="ARBA00023065"/>
    </source>
</evidence>
<evidence type="ECO:0000313" key="12">
    <source>
        <dbReference type="Proteomes" id="UP000535589"/>
    </source>
</evidence>
<comment type="caution">
    <text evidence="11">The sequence shown here is derived from an EMBL/GenBank/DDBJ whole genome shotgun (WGS) entry which is preliminary data.</text>
</comment>
<comment type="subcellular location">
    <subcellularLocation>
        <location evidence="1">Cell outer membrane</location>
        <topology evidence="1">Multi-pass membrane protein</topology>
    </subcellularLocation>
</comment>
<keyword evidence="4" id="KW-1134">Transmembrane beta strand</keyword>
<dbReference type="GO" id="GO:0006811">
    <property type="term" value="P:monoatomic ion transport"/>
    <property type="evidence" value="ECO:0007669"/>
    <property type="project" value="UniProtKB-KW"/>
</dbReference>
<dbReference type="PANTHER" id="PTHR38762">
    <property type="entry name" value="CRYPTIC OUTER MEMBRANE PORIN BGLH-RELATED"/>
    <property type="match status" value="1"/>
</dbReference>